<protein>
    <submittedName>
        <fullName evidence="1">Uncharacterized protein</fullName>
    </submittedName>
</protein>
<dbReference type="Proteomes" id="UP000184192">
    <property type="component" value="Unassembled WGS sequence"/>
</dbReference>
<dbReference type="EMBL" id="FQZN01000049">
    <property type="protein sequence ID" value="SHJ71143.1"/>
    <property type="molecule type" value="Genomic_DNA"/>
</dbReference>
<accession>A0A1M6LIW4</accession>
<organism evidence="1 2">
    <name type="scientific">Bacteroides stercorirosoris</name>
    <dbReference type="NCBI Taxonomy" id="871324"/>
    <lineage>
        <taxon>Bacteria</taxon>
        <taxon>Pseudomonadati</taxon>
        <taxon>Bacteroidota</taxon>
        <taxon>Bacteroidia</taxon>
        <taxon>Bacteroidales</taxon>
        <taxon>Bacteroidaceae</taxon>
        <taxon>Bacteroides</taxon>
    </lineage>
</organism>
<evidence type="ECO:0000313" key="1">
    <source>
        <dbReference type="EMBL" id="SHJ71143.1"/>
    </source>
</evidence>
<sequence length="35" mass="4123">MKNTCGLKIKFKLFISKIKPQGIYSNKKRHKIFAI</sequence>
<proteinExistence type="predicted"/>
<gene>
    <name evidence="1" type="ORF">SAMN05444350_14914</name>
</gene>
<evidence type="ECO:0000313" key="2">
    <source>
        <dbReference type="Proteomes" id="UP000184192"/>
    </source>
</evidence>
<dbReference type="AlphaFoldDB" id="A0A1M6LIW4"/>
<keyword evidence="2" id="KW-1185">Reference proteome</keyword>
<name>A0A1M6LIW4_9BACE</name>
<reference evidence="2" key="1">
    <citation type="submission" date="2016-11" db="EMBL/GenBank/DDBJ databases">
        <authorList>
            <person name="Varghese N."/>
            <person name="Submissions S."/>
        </authorList>
    </citation>
    <scope>NUCLEOTIDE SEQUENCE [LARGE SCALE GENOMIC DNA]</scope>
    <source>
        <strain evidence="2">DSM 26884</strain>
    </source>
</reference>